<feature type="region of interest" description="Disordered" evidence="1">
    <location>
        <begin position="38"/>
        <end position="59"/>
    </location>
</feature>
<protein>
    <submittedName>
        <fullName evidence="2">Uncharacterized protein</fullName>
    </submittedName>
</protein>
<dbReference type="RefSeq" id="XP_024577984.1">
    <property type="nucleotide sequence ID" value="XM_024727404.1"/>
</dbReference>
<sequence length="59" mass="6487">MKPFTSTNDLDQAQAAHVFRSESIVAAPTRICVMTVRPHPERNKRGSSTFQPKGSLCVS</sequence>
<evidence type="ECO:0000313" key="3">
    <source>
        <dbReference type="Proteomes" id="UP000054928"/>
    </source>
</evidence>
<reference evidence="3" key="1">
    <citation type="submission" date="2014-09" db="EMBL/GenBank/DDBJ databases">
        <authorList>
            <person name="Sharma Rahul"/>
            <person name="Thines Marco"/>
        </authorList>
    </citation>
    <scope>NUCLEOTIDE SEQUENCE [LARGE SCALE GENOMIC DNA]</scope>
</reference>
<dbReference type="EMBL" id="CCYD01000553">
    <property type="protein sequence ID" value="CEG41615.1"/>
    <property type="molecule type" value="Genomic_DNA"/>
</dbReference>
<dbReference type="AlphaFoldDB" id="A0A0P1AJS7"/>
<dbReference type="GeneID" id="36407004"/>
<feature type="compositionally biased region" description="Polar residues" evidence="1">
    <location>
        <begin position="46"/>
        <end position="59"/>
    </location>
</feature>
<organism evidence="2 3">
    <name type="scientific">Plasmopara halstedii</name>
    <name type="common">Downy mildew of sunflower</name>
    <dbReference type="NCBI Taxonomy" id="4781"/>
    <lineage>
        <taxon>Eukaryota</taxon>
        <taxon>Sar</taxon>
        <taxon>Stramenopiles</taxon>
        <taxon>Oomycota</taxon>
        <taxon>Peronosporomycetes</taxon>
        <taxon>Peronosporales</taxon>
        <taxon>Peronosporaceae</taxon>
        <taxon>Plasmopara</taxon>
    </lineage>
</organism>
<proteinExistence type="predicted"/>
<evidence type="ECO:0000313" key="2">
    <source>
        <dbReference type="EMBL" id="CEG41615.1"/>
    </source>
</evidence>
<name>A0A0P1AJS7_PLAHL</name>
<keyword evidence="3" id="KW-1185">Reference proteome</keyword>
<dbReference type="Proteomes" id="UP000054928">
    <property type="component" value="Unassembled WGS sequence"/>
</dbReference>
<accession>A0A0P1AJS7</accession>
<evidence type="ECO:0000256" key="1">
    <source>
        <dbReference type="SAM" id="MobiDB-lite"/>
    </source>
</evidence>